<reference evidence="1 2" key="1">
    <citation type="submission" date="2024-01" db="EMBL/GenBank/DDBJ databases">
        <title>The genomes of 5 underutilized Papilionoideae crops provide insights into root nodulation and disease resistanc.</title>
        <authorList>
            <person name="Jiang F."/>
        </authorList>
    </citation>
    <scope>NUCLEOTIDE SEQUENCE [LARGE SCALE GENOMIC DNA]</scope>
    <source>
        <strain evidence="1">JINMINGXINNONG_FW02</strain>
        <tissue evidence="1">Leaves</tissue>
    </source>
</reference>
<dbReference type="Proteomes" id="UP001374584">
    <property type="component" value="Unassembled WGS sequence"/>
</dbReference>
<keyword evidence="2" id="KW-1185">Reference proteome</keyword>
<name>A0AAN9L379_PHACN</name>
<accession>A0AAN9L379</accession>
<dbReference type="AlphaFoldDB" id="A0AAN9L379"/>
<evidence type="ECO:0000313" key="1">
    <source>
        <dbReference type="EMBL" id="KAK7327292.1"/>
    </source>
</evidence>
<proteinExistence type="predicted"/>
<protein>
    <submittedName>
        <fullName evidence="1">Uncharacterized protein</fullName>
    </submittedName>
</protein>
<comment type="caution">
    <text evidence="1">The sequence shown here is derived from an EMBL/GenBank/DDBJ whole genome shotgun (WGS) entry which is preliminary data.</text>
</comment>
<dbReference type="EMBL" id="JAYMYR010000017">
    <property type="protein sequence ID" value="KAK7327292.1"/>
    <property type="molecule type" value="Genomic_DNA"/>
</dbReference>
<sequence length="116" mass="13079">MPRALTMPAVLSRPGDARMPLAPWRCPHASRPGDARMPLAPWRCPHTLRPGDKPFPTKPLMSQALANPTSQSEEAYQWRSCCATFGIHLILLNRRTKFMLRTRPAMLAFSQILVCL</sequence>
<gene>
    <name evidence="1" type="ORF">VNO80_31660</name>
</gene>
<evidence type="ECO:0000313" key="2">
    <source>
        <dbReference type="Proteomes" id="UP001374584"/>
    </source>
</evidence>
<organism evidence="1 2">
    <name type="scientific">Phaseolus coccineus</name>
    <name type="common">Scarlet runner bean</name>
    <name type="synonym">Phaseolus multiflorus</name>
    <dbReference type="NCBI Taxonomy" id="3886"/>
    <lineage>
        <taxon>Eukaryota</taxon>
        <taxon>Viridiplantae</taxon>
        <taxon>Streptophyta</taxon>
        <taxon>Embryophyta</taxon>
        <taxon>Tracheophyta</taxon>
        <taxon>Spermatophyta</taxon>
        <taxon>Magnoliopsida</taxon>
        <taxon>eudicotyledons</taxon>
        <taxon>Gunneridae</taxon>
        <taxon>Pentapetalae</taxon>
        <taxon>rosids</taxon>
        <taxon>fabids</taxon>
        <taxon>Fabales</taxon>
        <taxon>Fabaceae</taxon>
        <taxon>Papilionoideae</taxon>
        <taxon>50 kb inversion clade</taxon>
        <taxon>NPAAA clade</taxon>
        <taxon>indigoferoid/millettioid clade</taxon>
        <taxon>Phaseoleae</taxon>
        <taxon>Phaseolus</taxon>
    </lineage>
</organism>